<evidence type="ECO:0000313" key="3">
    <source>
        <dbReference type="Proteomes" id="UP000019763"/>
    </source>
</evidence>
<sequence>MPIAQGSESMRSLMEERVRNGANGPQGDPEMEAYMAGLVGKCDALAMYDSEGTLLWAWSQDGMHGWYWHVDVTADNLRSSTSYDYQQSDGVSIRPAPSSTNSGRRAESDRSYLQSALPVTSEADYIAEFMSGAGRTLFFNGCKFVQARKDISEEEVTFAIFSGAGGRGLHCAVSPDNAYMVVAAASTTGAPSEEYFDLDLKRAKGSIKISPTQLGGTFRAFAPGALGV</sequence>
<gene>
    <name evidence="2" type="ORF">GNI_118690</name>
</gene>
<name>A0A023B2K5_GRENI</name>
<dbReference type="EMBL" id="AFNH02000882">
    <property type="protein sequence ID" value="EZG55068.1"/>
    <property type="molecule type" value="Genomic_DNA"/>
</dbReference>
<accession>A0A023B2K5</accession>
<protein>
    <submittedName>
        <fullName evidence="2">Uncharacterized protein</fullName>
    </submittedName>
</protein>
<dbReference type="RefSeq" id="XP_011131794.1">
    <property type="nucleotide sequence ID" value="XM_011133492.1"/>
</dbReference>
<evidence type="ECO:0000256" key="1">
    <source>
        <dbReference type="SAM" id="MobiDB-lite"/>
    </source>
</evidence>
<dbReference type="GeneID" id="22914215"/>
<reference evidence="2" key="1">
    <citation type="submission" date="2013-12" db="EMBL/GenBank/DDBJ databases">
        <authorList>
            <person name="Omoto C.K."/>
            <person name="Sibley D."/>
            <person name="Venepally P."/>
            <person name="Hadjithomas M."/>
            <person name="Karamycheva S."/>
            <person name="Brunk B."/>
            <person name="Roos D."/>
            <person name="Caler E."/>
            <person name="Lorenzi H."/>
        </authorList>
    </citation>
    <scope>NUCLEOTIDE SEQUENCE</scope>
</reference>
<dbReference type="AlphaFoldDB" id="A0A023B2K5"/>
<evidence type="ECO:0000313" key="2">
    <source>
        <dbReference type="EMBL" id="EZG55068.1"/>
    </source>
</evidence>
<feature type="region of interest" description="Disordered" evidence="1">
    <location>
        <begin position="87"/>
        <end position="109"/>
    </location>
</feature>
<dbReference type="Proteomes" id="UP000019763">
    <property type="component" value="Unassembled WGS sequence"/>
</dbReference>
<dbReference type="VEuPathDB" id="CryptoDB:GNI_118690"/>
<proteinExistence type="predicted"/>
<comment type="caution">
    <text evidence="2">The sequence shown here is derived from an EMBL/GenBank/DDBJ whole genome shotgun (WGS) entry which is preliminary data.</text>
</comment>
<keyword evidence="3" id="KW-1185">Reference proteome</keyword>
<organism evidence="2 3">
    <name type="scientific">Gregarina niphandrodes</name>
    <name type="common">Septate eugregarine</name>
    <dbReference type="NCBI Taxonomy" id="110365"/>
    <lineage>
        <taxon>Eukaryota</taxon>
        <taxon>Sar</taxon>
        <taxon>Alveolata</taxon>
        <taxon>Apicomplexa</taxon>
        <taxon>Conoidasida</taxon>
        <taxon>Gregarinasina</taxon>
        <taxon>Eugregarinorida</taxon>
        <taxon>Gregarinidae</taxon>
        <taxon>Gregarina</taxon>
    </lineage>
</organism>